<dbReference type="SMART" id="SM00849">
    <property type="entry name" value="Lactamase_B"/>
    <property type="match status" value="1"/>
</dbReference>
<comment type="similarity">
    <text evidence="2">Belongs to the metallo-beta-lactamase superfamily.</text>
</comment>
<dbReference type="Pfam" id="PF00753">
    <property type="entry name" value="Lactamase_B"/>
    <property type="match status" value="1"/>
</dbReference>
<dbReference type="PATRIC" id="fig|1156395.6.peg.1312"/>
<dbReference type="CDD" id="cd07729">
    <property type="entry name" value="AHL_lactonase_MBL-fold"/>
    <property type="match status" value="1"/>
</dbReference>
<reference evidence="7 8" key="1">
    <citation type="submission" date="2016-06" db="EMBL/GenBank/DDBJ databases">
        <title>Respiratory ammonification of nitrate coupled to the oxidation of elemental sulfur in deep-sea autotrophic thermophilic bacteria.</title>
        <authorList>
            <person name="Slobodkina G.B."/>
            <person name="Mardanov A.V."/>
            <person name="Ravin N.V."/>
            <person name="Frolova A.A."/>
            <person name="Viryasiv M.B."/>
            <person name="Chernyh N.A."/>
            <person name="Bonch-Osmolovskaya E.A."/>
            <person name="Slobodkin A.I."/>
        </authorList>
    </citation>
    <scope>NUCLEOTIDE SEQUENCE [LARGE SCALE GENOMIC DNA]</scope>
    <source>
        <strain evidence="7 8">S69</strain>
    </source>
</reference>
<evidence type="ECO:0000256" key="5">
    <source>
        <dbReference type="ARBA" id="ARBA00022833"/>
    </source>
</evidence>
<evidence type="ECO:0000313" key="8">
    <source>
        <dbReference type="Proteomes" id="UP000093080"/>
    </source>
</evidence>
<dbReference type="InterPro" id="IPR036866">
    <property type="entry name" value="RibonucZ/Hydroxyglut_hydro"/>
</dbReference>
<dbReference type="AlphaFoldDB" id="A0A1B9F5F1"/>
<organism evidence="7 8">
    <name type="scientific">Dissulfuribacter thermophilus</name>
    <dbReference type="NCBI Taxonomy" id="1156395"/>
    <lineage>
        <taxon>Bacteria</taxon>
        <taxon>Pseudomonadati</taxon>
        <taxon>Thermodesulfobacteriota</taxon>
        <taxon>Dissulfuribacteria</taxon>
        <taxon>Dissulfuribacterales</taxon>
        <taxon>Dissulfuribacteraceae</taxon>
        <taxon>Dissulfuribacter</taxon>
    </lineage>
</organism>
<proteinExistence type="inferred from homology"/>
<dbReference type="InterPro" id="IPR051013">
    <property type="entry name" value="MBL_superfamily_lactonases"/>
</dbReference>
<keyword evidence="5" id="KW-0862">Zinc</keyword>
<gene>
    <name evidence="7" type="ORF">DBT_1298</name>
</gene>
<name>A0A1B9F5F1_9BACT</name>
<dbReference type="Gene3D" id="3.60.15.10">
    <property type="entry name" value="Ribonuclease Z/Hydroxyacylglutathione hydrolase-like"/>
    <property type="match status" value="1"/>
</dbReference>
<dbReference type="OrthoDB" id="9773738at2"/>
<dbReference type="PANTHER" id="PTHR42978:SF7">
    <property type="entry name" value="METALLO-HYDROLASE RV2300C-RELATED"/>
    <property type="match status" value="1"/>
</dbReference>
<protein>
    <submittedName>
        <fullName evidence="7">Metallo-beta-lactamase family protein</fullName>
    </submittedName>
</protein>
<dbReference type="EMBL" id="MAGO01000006">
    <property type="protein sequence ID" value="OCC15178.1"/>
    <property type="molecule type" value="Genomic_DNA"/>
</dbReference>
<sequence>MAETPIYKIHPIVVGTKIFDKGMMTYQYDYGKEYTIPIYSWYIEGGDKRILVDTGLIGVIQSEDRERAIGGKIYTFEEGLSLYGLTPKDIDIVIHTHLHNDHCENDFKCINAVFYAHELEFESAYNPHPLDFRYMADFIQEIDEAGQMVHIKEEEYEVVPGIKMIHTPAHTKGGMSVLVNTEKGIAGISGFCTIMENFYPPNEIKAMEMDAIPPGTNINPYEAYDQVIRLREMVDIILPLHEPRFASMDVIPA</sequence>
<evidence type="ECO:0000313" key="7">
    <source>
        <dbReference type="EMBL" id="OCC15178.1"/>
    </source>
</evidence>
<dbReference type="GO" id="GO:0046872">
    <property type="term" value="F:metal ion binding"/>
    <property type="evidence" value="ECO:0007669"/>
    <property type="project" value="UniProtKB-KW"/>
</dbReference>
<keyword evidence="8" id="KW-1185">Reference proteome</keyword>
<evidence type="ECO:0000256" key="4">
    <source>
        <dbReference type="ARBA" id="ARBA00022801"/>
    </source>
</evidence>
<evidence type="ECO:0000259" key="6">
    <source>
        <dbReference type="SMART" id="SM00849"/>
    </source>
</evidence>
<comment type="cofactor">
    <cofactor evidence="1">
        <name>Zn(2+)</name>
        <dbReference type="ChEBI" id="CHEBI:29105"/>
    </cofactor>
</comment>
<feature type="domain" description="Metallo-beta-lactamase" evidence="6">
    <location>
        <begin position="37"/>
        <end position="241"/>
    </location>
</feature>
<evidence type="ECO:0000256" key="1">
    <source>
        <dbReference type="ARBA" id="ARBA00001947"/>
    </source>
</evidence>
<comment type="caution">
    <text evidence="7">The sequence shown here is derived from an EMBL/GenBank/DDBJ whole genome shotgun (WGS) entry which is preliminary data.</text>
</comment>
<dbReference type="STRING" id="1156395.DBT_1298"/>
<evidence type="ECO:0000256" key="2">
    <source>
        <dbReference type="ARBA" id="ARBA00007749"/>
    </source>
</evidence>
<dbReference type="SUPFAM" id="SSF56281">
    <property type="entry name" value="Metallo-hydrolase/oxidoreductase"/>
    <property type="match status" value="1"/>
</dbReference>
<dbReference type="InterPro" id="IPR001279">
    <property type="entry name" value="Metallo-B-lactamas"/>
</dbReference>
<dbReference type="PANTHER" id="PTHR42978">
    <property type="entry name" value="QUORUM-QUENCHING LACTONASE YTNP-RELATED-RELATED"/>
    <property type="match status" value="1"/>
</dbReference>
<evidence type="ECO:0000256" key="3">
    <source>
        <dbReference type="ARBA" id="ARBA00022723"/>
    </source>
</evidence>
<dbReference type="GO" id="GO:0016787">
    <property type="term" value="F:hydrolase activity"/>
    <property type="evidence" value="ECO:0007669"/>
    <property type="project" value="UniProtKB-KW"/>
</dbReference>
<accession>A0A1B9F5F1</accession>
<keyword evidence="3" id="KW-0479">Metal-binding</keyword>
<keyword evidence="4" id="KW-0378">Hydrolase</keyword>
<dbReference type="RefSeq" id="WP_067617874.1">
    <property type="nucleotide sequence ID" value="NZ_MAGO01000006.1"/>
</dbReference>
<dbReference type="Proteomes" id="UP000093080">
    <property type="component" value="Unassembled WGS sequence"/>
</dbReference>